<dbReference type="AlphaFoldDB" id="X1FW21"/>
<feature type="non-terminal residue" evidence="1">
    <location>
        <position position="388"/>
    </location>
</feature>
<reference evidence="1" key="1">
    <citation type="journal article" date="2014" name="Front. Microbiol.">
        <title>High frequency of phylogenetically diverse reductive dehalogenase-homologous genes in deep subseafloor sedimentary metagenomes.</title>
        <authorList>
            <person name="Kawai M."/>
            <person name="Futagami T."/>
            <person name="Toyoda A."/>
            <person name="Takaki Y."/>
            <person name="Nishi S."/>
            <person name="Hori S."/>
            <person name="Arai W."/>
            <person name="Tsubouchi T."/>
            <person name="Morono Y."/>
            <person name="Uchiyama I."/>
            <person name="Ito T."/>
            <person name="Fujiyama A."/>
            <person name="Inagaki F."/>
            <person name="Takami H."/>
        </authorList>
    </citation>
    <scope>NUCLEOTIDE SEQUENCE</scope>
    <source>
        <strain evidence="1">Expedition CK06-06</strain>
    </source>
</reference>
<evidence type="ECO:0000313" key="1">
    <source>
        <dbReference type="EMBL" id="GAH33504.1"/>
    </source>
</evidence>
<organism evidence="1">
    <name type="scientific">marine sediment metagenome</name>
    <dbReference type="NCBI Taxonomy" id="412755"/>
    <lineage>
        <taxon>unclassified sequences</taxon>
        <taxon>metagenomes</taxon>
        <taxon>ecological metagenomes</taxon>
    </lineage>
</organism>
<name>X1FW21_9ZZZZ</name>
<dbReference type="EMBL" id="BARU01007859">
    <property type="protein sequence ID" value="GAH33504.1"/>
    <property type="molecule type" value="Genomic_DNA"/>
</dbReference>
<gene>
    <name evidence="1" type="ORF">S03H2_15452</name>
</gene>
<comment type="caution">
    <text evidence="1">The sequence shown here is derived from an EMBL/GenBank/DDBJ whole genome shotgun (WGS) entry which is preliminary data.</text>
</comment>
<sequence>RPEFALLSPGMYISGTASFSAEIVKNDGYWLQTGGTVDVTTPEGDGVFTSVDIVQQVGGVCTVDTFHNYGYSYYPMGKAGELPDQPWDPGLYISGTADFNATTVNNYAVVEHGGGSMTVGKFNNYGGEMYYVGAAPASVSEGMPGLYVYGTADFDASVLVNYGKVSHRDGRLAADRVHNYAGEGGYFPAGGEQPAQSMYFEGIHVTGGADFAADEVHNRGSFWQDGGTISDRAGGMGLFVNYGEAGGYLYSSPGTFTMGVGPMGTSTAPGADPASAEFRDHLINYGYFYYFDGVFTGKYEHRTGFEGFVQAQDFTAGAGIVNWSEMTNQPWMDITADGPGLSNYGQFEMAGGTLGGGGVVNEALGSLHTYLHAIVDNDLTNYGDVSTE</sequence>
<feature type="non-terminal residue" evidence="1">
    <location>
        <position position="1"/>
    </location>
</feature>
<proteinExistence type="predicted"/>
<accession>X1FW21</accession>
<protein>
    <submittedName>
        <fullName evidence="1">Uncharacterized protein</fullName>
    </submittedName>
</protein>